<dbReference type="InterPro" id="IPR036770">
    <property type="entry name" value="Ankyrin_rpt-contain_sf"/>
</dbReference>
<dbReference type="SUPFAM" id="SSF48452">
    <property type="entry name" value="TPR-like"/>
    <property type="match status" value="1"/>
</dbReference>
<evidence type="ECO:0000259" key="8">
    <source>
        <dbReference type="PROSITE" id="PS51755"/>
    </source>
</evidence>
<evidence type="ECO:0000256" key="7">
    <source>
        <dbReference type="SAM" id="MobiDB-lite"/>
    </source>
</evidence>
<dbReference type="InterPro" id="IPR002110">
    <property type="entry name" value="Ankyrin_rpt"/>
</dbReference>
<dbReference type="SMART" id="SM00248">
    <property type="entry name" value="ANK"/>
    <property type="match status" value="4"/>
</dbReference>
<protein>
    <recommendedName>
        <fullName evidence="8">OmpR/PhoB-type domain-containing protein</fullName>
    </recommendedName>
</protein>
<evidence type="ECO:0000256" key="1">
    <source>
        <dbReference type="ARBA" id="ARBA00005820"/>
    </source>
</evidence>
<proteinExistence type="inferred from homology"/>
<reference evidence="9" key="1">
    <citation type="journal article" date="2014" name="Int. J. Syst. Evol. Microbiol.">
        <title>Complete genome sequence of Corynebacterium casei LMG S-19264T (=DSM 44701T), isolated from a smear-ripened cheese.</title>
        <authorList>
            <consortium name="US DOE Joint Genome Institute (JGI-PGF)"/>
            <person name="Walter F."/>
            <person name="Albersmeier A."/>
            <person name="Kalinowski J."/>
            <person name="Ruckert C."/>
        </authorList>
    </citation>
    <scope>NUCLEOTIDE SEQUENCE</scope>
    <source>
        <strain evidence="9">JCM 19831</strain>
    </source>
</reference>
<dbReference type="EMBL" id="BMPI01000078">
    <property type="protein sequence ID" value="GGM78451.1"/>
    <property type="molecule type" value="Genomic_DNA"/>
</dbReference>
<dbReference type="SUPFAM" id="SSF46894">
    <property type="entry name" value="C-terminal effector domain of the bipartite response regulators"/>
    <property type="match status" value="1"/>
</dbReference>
<dbReference type="Gene3D" id="1.25.40.20">
    <property type="entry name" value="Ankyrin repeat-containing domain"/>
    <property type="match status" value="1"/>
</dbReference>
<dbReference type="InterPro" id="IPR051677">
    <property type="entry name" value="AfsR-DnrI-RedD_regulator"/>
</dbReference>
<keyword evidence="5" id="KW-0040">ANK repeat</keyword>
<comment type="similarity">
    <text evidence="1">Belongs to the AfsR/DnrI/RedD regulatory family.</text>
</comment>
<dbReference type="SUPFAM" id="SSF48403">
    <property type="entry name" value="Ankyrin repeat"/>
    <property type="match status" value="1"/>
</dbReference>
<dbReference type="InterPro" id="IPR011990">
    <property type="entry name" value="TPR-like_helical_dom_sf"/>
</dbReference>
<dbReference type="Gene3D" id="1.25.40.10">
    <property type="entry name" value="Tetratricopeptide repeat domain"/>
    <property type="match status" value="1"/>
</dbReference>
<dbReference type="Pfam" id="PF00486">
    <property type="entry name" value="Trans_reg_C"/>
    <property type="match status" value="1"/>
</dbReference>
<gene>
    <name evidence="9" type="ORF">GCM10007977_094980</name>
</gene>
<feature type="domain" description="OmpR/PhoB-type" evidence="8">
    <location>
        <begin position="1"/>
        <end position="105"/>
    </location>
</feature>
<keyword evidence="4" id="KW-0804">Transcription</keyword>
<dbReference type="GO" id="GO:0000160">
    <property type="term" value="P:phosphorelay signal transduction system"/>
    <property type="evidence" value="ECO:0007669"/>
    <property type="project" value="InterPro"/>
</dbReference>
<dbReference type="SMART" id="SM01043">
    <property type="entry name" value="BTAD"/>
    <property type="match status" value="1"/>
</dbReference>
<dbReference type="Pfam" id="PF12796">
    <property type="entry name" value="Ank_2"/>
    <property type="match status" value="1"/>
</dbReference>
<dbReference type="Proteomes" id="UP000642070">
    <property type="component" value="Unassembled WGS sequence"/>
</dbReference>
<evidence type="ECO:0000256" key="5">
    <source>
        <dbReference type="PROSITE-ProRule" id="PRU00023"/>
    </source>
</evidence>
<dbReference type="InterPro" id="IPR036388">
    <property type="entry name" value="WH-like_DNA-bd_sf"/>
</dbReference>
<evidence type="ECO:0000313" key="9">
    <source>
        <dbReference type="EMBL" id="GGM78451.1"/>
    </source>
</evidence>
<dbReference type="CDD" id="cd15831">
    <property type="entry name" value="BTAD"/>
    <property type="match status" value="1"/>
</dbReference>
<dbReference type="PANTHER" id="PTHR35807">
    <property type="entry name" value="TRANSCRIPTIONAL REGULATOR REDD-RELATED"/>
    <property type="match status" value="1"/>
</dbReference>
<dbReference type="InterPro" id="IPR005158">
    <property type="entry name" value="BTAD"/>
</dbReference>
<dbReference type="SMART" id="SM00862">
    <property type="entry name" value="Trans_reg_C"/>
    <property type="match status" value="1"/>
</dbReference>
<organism evidence="9 10">
    <name type="scientific">Dactylosporangium sucinum</name>
    <dbReference type="NCBI Taxonomy" id="1424081"/>
    <lineage>
        <taxon>Bacteria</taxon>
        <taxon>Bacillati</taxon>
        <taxon>Actinomycetota</taxon>
        <taxon>Actinomycetes</taxon>
        <taxon>Micromonosporales</taxon>
        <taxon>Micromonosporaceae</taxon>
        <taxon>Dactylosporangium</taxon>
    </lineage>
</organism>
<feature type="DNA-binding region" description="OmpR/PhoB-type" evidence="6">
    <location>
        <begin position="1"/>
        <end position="105"/>
    </location>
</feature>
<dbReference type="InterPro" id="IPR001867">
    <property type="entry name" value="OmpR/PhoB-type_DNA-bd"/>
</dbReference>
<keyword evidence="10" id="KW-1185">Reference proteome</keyword>
<evidence type="ECO:0000256" key="6">
    <source>
        <dbReference type="PROSITE-ProRule" id="PRU01091"/>
    </source>
</evidence>
<sequence length="625" mass="66321">MVAVLRHKVRFAVLGPVRAWRGETEIDLGPPLRRALLALLLVEAGRPVAVADIVKALWGQDPPATAVNQVHSHVGTLRRLIEPGLPPRAAGRWLLRSAGGYRIDVDAQSLDLLLYKELWQRARQVAPYQPHEAVQLATQALELWHGPAAGGVDWPAGAHPAVTVLDREYLLALREAVDLALLAGVPGRVLTIVQQAAVRVPFDESVQARLVRVLAATGARAEALNVYRAVAALLAEELGIDPGPELRAAQRFVLRAEPEPSRSELKAATEVAQQPAHSEPAGSGPPPTAQMPLAAGARVGPTDPHVTSPLRAAVLQGRHDVVRSLVTHGALATEPAAKSSVLADAVSYAAFRPGPAAVETLRVLLDAGAVPGPTDEAPLITAVMRPVAPAVLRLLLDHGADPNQRRSDATPAIVVAARRGDHAAVDVLLQAGADVDARDGQGRTALMHAVERNEQQVAAALLLAGGAVHTAGVDGMTALQLARGRQRQYIQFMLGEDRVGTDAAPVIRTVVRVVPTAVLLDGDPRTLHLLASVIDIALDDLGDDEWQTRTGRHPRQARAFAARLRGAVPATNASWHQLDATADELATVRSALAELAYGPTHVVPPGSSRCEILDLLEELDRQLGR</sequence>
<dbReference type="PROSITE" id="PS50297">
    <property type="entry name" value="ANK_REP_REGION"/>
    <property type="match status" value="1"/>
</dbReference>
<feature type="repeat" description="ANK" evidence="5">
    <location>
        <begin position="408"/>
        <end position="440"/>
    </location>
</feature>
<reference evidence="9" key="2">
    <citation type="submission" date="2020-09" db="EMBL/GenBank/DDBJ databases">
        <authorList>
            <person name="Sun Q."/>
            <person name="Ohkuma M."/>
        </authorList>
    </citation>
    <scope>NUCLEOTIDE SEQUENCE</scope>
    <source>
        <strain evidence="9">JCM 19831</strain>
    </source>
</reference>
<dbReference type="Gene3D" id="1.10.10.10">
    <property type="entry name" value="Winged helix-like DNA-binding domain superfamily/Winged helix DNA-binding domain"/>
    <property type="match status" value="1"/>
</dbReference>
<dbReference type="PANTHER" id="PTHR35807:SF1">
    <property type="entry name" value="TRANSCRIPTIONAL REGULATOR REDD"/>
    <property type="match status" value="1"/>
</dbReference>
<dbReference type="InterPro" id="IPR016032">
    <property type="entry name" value="Sig_transdc_resp-reg_C-effctor"/>
</dbReference>
<name>A0A917UF33_9ACTN</name>
<evidence type="ECO:0000256" key="2">
    <source>
        <dbReference type="ARBA" id="ARBA00023015"/>
    </source>
</evidence>
<dbReference type="GO" id="GO:0006355">
    <property type="term" value="P:regulation of DNA-templated transcription"/>
    <property type="evidence" value="ECO:0007669"/>
    <property type="project" value="InterPro"/>
</dbReference>
<feature type="repeat" description="ANK" evidence="5">
    <location>
        <begin position="374"/>
        <end position="407"/>
    </location>
</feature>
<evidence type="ECO:0000256" key="4">
    <source>
        <dbReference type="ARBA" id="ARBA00023163"/>
    </source>
</evidence>
<dbReference type="Pfam" id="PF03704">
    <property type="entry name" value="BTAD"/>
    <property type="match status" value="1"/>
</dbReference>
<comment type="caution">
    <text evidence="9">The sequence shown here is derived from an EMBL/GenBank/DDBJ whole genome shotgun (WGS) entry which is preliminary data.</text>
</comment>
<evidence type="ECO:0000256" key="3">
    <source>
        <dbReference type="ARBA" id="ARBA00023125"/>
    </source>
</evidence>
<keyword evidence="3 6" id="KW-0238">DNA-binding</keyword>
<keyword evidence="2" id="KW-0805">Transcription regulation</keyword>
<evidence type="ECO:0000313" key="10">
    <source>
        <dbReference type="Proteomes" id="UP000642070"/>
    </source>
</evidence>
<dbReference type="PROSITE" id="PS50088">
    <property type="entry name" value="ANK_REPEAT"/>
    <property type="match status" value="2"/>
</dbReference>
<dbReference type="PROSITE" id="PS51755">
    <property type="entry name" value="OMPR_PHOB"/>
    <property type="match status" value="1"/>
</dbReference>
<dbReference type="AlphaFoldDB" id="A0A917UF33"/>
<feature type="region of interest" description="Disordered" evidence="7">
    <location>
        <begin position="257"/>
        <end position="302"/>
    </location>
</feature>
<feature type="compositionally biased region" description="Basic and acidic residues" evidence="7">
    <location>
        <begin position="257"/>
        <end position="267"/>
    </location>
</feature>
<accession>A0A917UF33</accession>
<dbReference type="GO" id="GO:0003677">
    <property type="term" value="F:DNA binding"/>
    <property type="evidence" value="ECO:0007669"/>
    <property type="project" value="UniProtKB-UniRule"/>
</dbReference>